<name>A0A4Y7KVU1_PAPSO</name>
<dbReference type="EMBL" id="CM010723">
    <property type="protein sequence ID" value="RZC76049.1"/>
    <property type="molecule type" value="Genomic_DNA"/>
</dbReference>
<dbReference type="STRING" id="3469.A0A4Y7KVU1"/>
<dbReference type="Gramene" id="RZC76049">
    <property type="protein sequence ID" value="RZC76049"/>
    <property type="gene ID" value="C5167_001977"/>
</dbReference>
<dbReference type="OMA" id="IRFLWIM"/>
<evidence type="ECO:0000313" key="2">
    <source>
        <dbReference type="EMBL" id="RZC76049.1"/>
    </source>
</evidence>
<feature type="domain" description="GCF C-terminal" evidence="1">
    <location>
        <begin position="120"/>
        <end position="197"/>
    </location>
</feature>
<dbReference type="AlphaFoldDB" id="A0A4Y7KVU1"/>
<organism evidence="2 3">
    <name type="scientific">Papaver somniferum</name>
    <name type="common">Opium poppy</name>
    <dbReference type="NCBI Taxonomy" id="3469"/>
    <lineage>
        <taxon>Eukaryota</taxon>
        <taxon>Viridiplantae</taxon>
        <taxon>Streptophyta</taxon>
        <taxon>Embryophyta</taxon>
        <taxon>Tracheophyta</taxon>
        <taxon>Spermatophyta</taxon>
        <taxon>Magnoliopsida</taxon>
        <taxon>Ranunculales</taxon>
        <taxon>Papaveraceae</taxon>
        <taxon>Papaveroideae</taxon>
        <taxon>Papaver</taxon>
    </lineage>
</organism>
<proteinExistence type="predicted"/>
<dbReference type="PANTHER" id="PTHR23329">
    <property type="entry name" value="TUFTELIN-INTERACTING PROTEIN 11-RELATED"/>
    <property type="match status" value="1"/>
</dbReference>
<dbReference type="Proteomes" id="UP000316621">
    <property type="component" value="Chromosome 9"/>
</dbReference>
<evidence type="ECO:0000259" key="1">
    <source>
        <dbReference type="Pfam" id="PF07842"/>
    </source>
</evidence>
<dbReference type="Pfam" id="PF07842">
    <property type="entry name" value="GCFC"/>
    <property type="match status" value="1"/>
</dbReference>
<dbReference type="GO" id="GO:0071008">
    <property type="term" value="C:U2-type post-mRNA release spliceosomal complex"/>
    <property type="evidence" value="ECO:0007669"/>
    <property type="project" value="TreeGrafter"/>
</dbReference>
<accession>A0A4Y7KVU1</accession>
<dbReference type="GO" id="GO:0000390">
    <property type="term" value="P:spliceosomal complex disassembly"/>
    <property type="evidence" value="ECO:0007669"/>
    <property type="project" value="InterPro"/>
</dbReference>
<protein>
    <recommendedName>
        <fullName evidence="1">GCF C-terminal domain-containing protein</fullName>
    </recommendedName>
</protein>
<dbReference type="InterPro" id="IPR045211">
    <property type="entry name" value="TFP11/STIP/Ntr1"/>
</dbReference>
<gene>
    <name evidence="2" type="ORF">C5167_001977</name>
</gene>
<evidence type="ECO:0000313" key="3">
    <source>
        <dbReference type="Proteomes" id="UP000316621"/>
    </source>
</evidence>
<reference evidence="2 3" key="1">
    <citation type="journal article" date="2018" name="Science">
        <title>The opium poppy genome and morphinan production.</title>
        <authorList>
            <person name="Guo L."/>
            <person name="Winzer T."/>
            <person name="Yang X."/>
            <person name="Li Y."/>
            <person name="Ning Z."/>
            <person name="He Z."/>
            <person name="Teodor R."/>
            <person name="Lu Y."/>
            <person name="Bowser T.A."/>
            <person name="Graham I.A."/>
            <person name="Ye K."/>
        </authorList>
    </citation>
    <scope>NUCLEOTIDE SEQUENCE [LARGE SCALE GENOMIC DNA]</scope>
    <source>
        <strain evidence="3">cv. HN1</strain>
        <tissue evidence="2">Leaves</tissue>
    </source>
</reference>
<dbReference type="InterPro" id="IPR022783">
    <property type="entry name" value="GCFC_dom"/>
</dbReference>
<sequence length="376" mass="43937">MAGFQSPVKLRTESTGFEKLKPKKKIGKKTIARLKFELKKGGLEKKQHDRIKKIVRVLKRIRKEKQRGTLKLDSLYNAFSDEFEYLNLTSVAFSYTLPLLTKSFQEWDPLKNAADWLYQMSSWKAMLNESVWEDFVVQYIVPKLTKVLQELEVKPGNQNGRQLIRFLWIMSWATVVPSHLMVTMLETSFFHKLQDALYWWLCSNPNLDEVVQWYLGWKGSLTTELQAHYRVRYELNVCLEMMDQAAEDKEVVAPKKFREMSQQQFEAQKKAAAFYAQLQEEAEASKRRRITSAGYYNMLPEMSLNEIIESYAEQNHLSFKPKYGRTHSGFQIYGFGNISVCVDSANQRIFAQTKKGNWSLVSLKVLLEMHQSSMTK</sequence>
<dbReference type="PANTHER" id="PTHR23329:SF1">
    <property type="entry name" value="TUFTELIN-INTERACTING PROTEIN 11"/>
    <property type="match status" value="1"/>
</dbReference>
<keyword evidence="3" id="KW-1185">Reference proteome</keyword>